<dbReference type="EMBL" id="JBHSAV010000003">
    <property type="protein sequence ID" value="MFC3974845.1"/>
    <property type="molecule type" value="Genomic_DNA"/>
</dbReference>
<dbReference type="NCBIfam" id="TIGR03696">
    <property type="entry name" value="Rhs_assc_core"/>
    <property type="match status" value="1"/>
</dbReference>
<dbReference type="InterPro" id="IPR022385">
    <property type="entry name" value="Rhs_assc_core"/>
</dbReference>
<evidence type="ECO:0000313" key="2">
    <source>
        <dbReference type="Proteomes" id="UP001595766"/>
    </source>
</evidence>
<sequence>MREGHEELTGWYDFHARQYDAALGRWFGLDPQDQFASPYLAMGNNPVMGIDPDGEFVFLIPQIGWSKQGGLSLGIEVGIGIPGLKSV</sequence>
<evidence type="ECO:0000313" key="1">
    <source>
        <dbReference type="EMBL" id="MFC3974845.1"/>
    </source>
</evidence>
<accession>A0ABV8EHX2</accession>
<comment type="caution">
    <text evidence="1">The sequence shown here is derived from an EMBL/GenBank/DDBJ whole genome shotgun (WGS) entry which is preliminary data.</text>
</comment>
<reference evidence="2" key="1">
    <citation type="journal article" date="2019" name="Int. J. Syst. Evol. Microbiol.">
        <title>The Global Catalogue of Microorganisms (GCM) 10K type strain sequencing project: providing services to taxonomists for standard genome sequencing and annotation.</title>
        <authorList>
            <consortium name="The Broad Institute Genomics Platform"/>
            <consortium name="The Broad Institute Genome Sequencing Center for Infectious Disease"/>
            <person name="Wu L."/>
            <person name="Ma J."/>
        </authorList>
    </citation>
    <scope>NUCLEOTIDE SEQUENCE [LARGE SCALE GENOMIC DNA]</scope>
    <source>
        <strain evidence="2">CECT 8551</strain>
    </source>
</reference>
<gene>
    <name evidence="1" type="ORF">ACFOUP_00510</name>
</gene>
<name>A0ABV8EHX2_9BACT</name>
<dbReference type="Proteomes" id="UP001595766">
    <property type="component" value="Unassembled WGS sequence"/>
</dbReference>
<dbReference type="RefSeq" id="WP_241294222.1">
    <property type="nucleotide sequence ID" value="NZ_JAKZGR010000006.1"/>
</dbReference>
<protein>
    <submittedName>
        <fullName evidence="1">RHS repeat domain-containing protein</fullName>
    </submittedName>
</protein>
<keyword evidence="2" id="KW-1185">Reference proteome</keyword>
<proteinExistence type="predicted"/>
<organism evidence="1 2">
    <name type="scientific">Belliella kenyensis</name>
    <dbReference type="NCBI Taxonomy" id="1472724"/>
    <lineage>
        <taxon>Bacteria</taxon>
        <taxon>Pseudomonadati</taxon>
        <taxon>Bacteroidota</taxon>
        <taxon>Cytophagia</taxon>
        <taxon>Cytophagales</taxon>
        <taxon>Cyclobacteriaceae</taxon>
        <taxon>Belliella</taxon>
    </lineage>
</organism>
<dbReference type="Gene3D" id="2.180.10.10">
    <property type="entry name" value="RHS repeat-associated core"/>
    <property type="match status" value="1"/>
</dbReference>